<dbReference type="EMBL" id="AZDA01000121">
    <property type="protein sequence ID" value="KRK33138.1"/>
    <property type="molecule type" value="Genomic_DNA"/>
</dbReference>
<dbReference type="STRING" id="1423726.FC07_GL001391"/>
<reference evidence="1 2" key="1">
    <citation type="journal article" date="2015" name="Genome Announc.">
        <title>Expanding the biotechnology potential of lactobacilli through comparative genomics of 213 strains and associated genera.</title>
        <authorList>
            <person name="Sun Z."/>
            <person name="Harris H.M."/>
            <person name="McCann A."/>
            <person name="Guo C."/>
            <person name="Argimon S."/>
            <person name="Zhang W."/>
            <person name="Yang X."/>
            <person name="Jeffery I.B."/>
            <person name="Cooney J.C."/>
            <person name="Kagawa T.F."/>
            <person name="Liu W."/>
            <person name="Song Y."/>
            <person name="Salvetti E."/>
            <person name="Wrobel A."/>
            <person name="Rasinkangas P."/>
            <person name="Parkhill J."/>
            <person name="Rea M.C."/>
            <person name="O'Sullivan O."/>
            <person name="Ritari J."/>
            <person name="Douillard F.P."/>
            <person name="Paul Ross R."/>
            <person name="Yang R."/>
            <person name="Briner A.E."/>
            <person name="Felis G.E."/>
            <person name="de Vos W.M."/>
            <person name="Barrangou R."/>
            <person name="Klaenhammer T.R."/>
            <person name="Caufield P.W."/>
            <person name="Cui Y."/>
            <person name="Zhang H."/>
            <person name="O'Toole P.W."/>
        </authorList>
    </citation>
    <scope>NUCLEOTIDE SEQUENCE [LARGE SCALE GENOMIC DNA]</scope>
    <source>
        <strain evidence="1 2">DSM 20003</strain>
    </source>
</reference>
<name>A0A0R1GP51_9LACO</name>
<organism evidence="1 2">
    <name type="scientific">Loigolactobacillus bifermentans DSM 20003</name>
    <dbReference type="NCBI Taxonomy" id="1423726"/>
    <lineage>
        <taxon>Bacteria</taxon>
        <taxon>Bacillati</taxon>
        <taxon>Bacillota</taxon>
        <taxon>Bacilli</taxon>
        <taxon>Lactobacillales</taxon>
        <taxon>Lactobacillaceae</taxon>
        <taxon>Loigolactobacillus</taxon>
    </lineage>
</organism>
<dbReference type="GO" id="GO:0006355">
    <property type="term" value="P:regulation of DNA-templated transcription"/>
    <property type="evidence" value="ECO:0007669"/>
    <property type="project" value="InterPro"/>
</dbReference>
<dbReference type="Gene3D" id="1.10.1220.10">
    <property type="entry name" value="Met repressor-like"/>
    <property type="match status" value="1"/>
</dbReference>
<dbReference type="Proteomes" id="UP000051461">
    <property type="component" value="Unassembled WGS sequence"/>
</dbReference>
<keyword evidence="2" id="KW-1185">Reference proteome</keyword>
<protein>
    <submittedName>
        <fullName evidence="1">Uncharacterized protein</fullName>
    </submittedName>
</protein>
<dbReference type="InterPro" id="IPR007337">
    <property type="entry name" value="RelB/DinJ"/>
</dbReference>
<dbReference type="AlphaFoldDB" id="A0A0R1GP51"/>
<accession>A0A0R1GP51</accession>
<dbReference type="PATRIC" id="fig|1423726.3.peg.1440"/>
<dbReference type="InterPro" id="IPR013321">
    <property type="entry name" value="Arc_rbn_hlx_hlx"/>
</dbReference>
<proteinExistence type="predicted"/>
<gene>
    <name evidence="1" type="ORF">FC07_GL001391</name>
</gene>
<evidence type="ECO:0000313" key="2">
    <source>
        <dbReference type="Proteomes" id="UP000051461"/>
    </source>
</evidence>
<comment type="caution">
    <text evidence="1">The sequence shown here is derived from an EMBL/GenBank/DDBJ whole genome shotgun (WGS) entry which is preliminary data.</text>
</comment>
<dbReference type="Pfam" id="PF04221">
    <property type="entry name" value="RelB"/>
    <property type="match status" value="1"/>
</dbReference>
<sequence length="98" mass="11001">MVIMALSQIGFRLDEKEKREFEKNAKAIGLTPAAALKMFIAKFNRDKGFSYPVNAKETPQLPEAVENAMLIAKAEEQSLLADTGEQVTNFQALRQRWG</sequence>
<evidence type="ECO:0000313" key="1">
    <source>
        <dbReference type="EMBL" id="KRK33138.1"/>
    </source>
</evidence>